<feature type="transmembrane region" description="Helical" evidence="1">
    <location>
        <begin position="133"/>
        <end position="152"/>
    </location>
</feature>
<dbReference type="RefSeq" id="WP_125164143.1">
    <property type="nucleotide sequence ID" value="NZ_CP034234.1"/>
</dbReference>
<proteinExistence type="predicted"/>
<evidence type="ECO:0000313" key="2">
    <source>
        <dbReference type="EMBL" id="AZK43936.1"/>
    </source>
</evidence>
<dbReference type="EMBL" id="CP034234">
    <property type="protein sequence ID" value="AZK43936.1"/>
    <property type="molecule type" value="Genomic_DNA"/>
</dbReference>
<keyword evidence="3" id="KW-1185">Reference proteome</keyword>
<protein>
    <submittedName>
        <fullName evidence="2">Uncharacterized protein</fullName>
    </submittedName>
</protein>
<organism evidence="2 3">
    <name type="scientific">Erysipelothrix piscisicarius</name>
    <dbReference type="NCBI Taxonomy" id="2485784"/>
    <lineage>
        <taxon>Bacteria</taxon>
        <taxon>Bacillati</taxon>
        <taxon>Bacillota</taxon>
        <taxon>Erysipelotrichia</taxon>
        <taxon>Erysipelotrichales</taxon>
        <taxon>Erysipelotrichaceae</taxon>
        <taxon>Erysipelothrix</taxon>
    </lineage>
</organism>
<gene>
    <name evidence="2" type="ORF">EEI45_03340</name>
</gene>
<accession>A0A3Q8S748</accession>
<sequence length="168" mass="18972">MQTMIEEYRLKTKGNFGTIIYKWGPAVLLGGAVLLLVLAQMTFGNIFDAMTHIERFAGNVMKTKVMVSLLMVASICVGLLMVWDSIAFKEKRGDLNRIYSLVGTLFYFLTLVNVNKITKIFEIAEPTQSVYRIIAWGVIAVLGLVFGLIHAYKQNSRIVMEREVTYHA</sequence>
<keyword evidence="1" id="KW-1133">Transmembrane helix</keyword>
<name>A0A3Q8S748_9FIRM</name>
<dbReference type="AlphaFoldDB" id="A0A3Q8S748"/>
<reference evidence="2 3" key="1">
    <citation type="journal article" date="2020" name="Int. J. Syst. Evol. Microbiol.">
        <title>Description of Erysipelothrix piscisicarius sp. nov., an emergent fish pathogen, and assessment of virulence using a tiger barb (Puntigrus tetrazona) infection model.</title>
        <authorList>
            <person name="Pomaranski E.K."/>
            <person name="Griffin M.J."/>
            <person name="Camus A.C."/>
            <person name="Armwood A.R."/>
            <person name="Shelley J."/>
            <person name="Waldbieser G.C."/>
            <person name="LaFrentz B.R."/>
            <person name="Garcia J.C."/>
            <person name="Yanong R."/>
            <person name="Soto E."/>
        </authorList>
    </citation>
    <scope>NUCLEOTIDE SEQUENCE [LARGE SCALE GENOMIC DNA]</scope>
    <source>
        <strain evidence="2 3">15TAL0474</strain>
    </source>
</reference>
<feature type="transmembrane region" description="Helical" evidence="1">
    <location>
        <begin position="63"/>
        <end position="83"/>
    </location>
</feature>
<evidence type="ECO:0000256" key="1">
    <source>
        <dbReference type="SAM" id="Phobius"/>
    </source>
</evidence>
<dbReference type="KEGG" id="eri:EEI45_03340"/>
<dbReference type="Proteomes" id="UP000278804">
    <property type="component" value="Chromosome"/>
</dbReference>
<feature type="transmembrane region" description="Helical" evidence="1">
    <location>
        <begin position="20"/>
        <end position="43"/>
    </location>
</feature>
<keyword evidence="1" id="KW-0812">Transmembrane</keyword>
<feature type="transmembrane region" description="Helical" evidence="1">
    <location>
        <begin position="95"/>
        <end position="113"/>
    </location>
</feature>
<evidence type="ECO:0000313" key="3">
    <source>
        <dbReference type="Proteomes" id="UP000278804"/>
    </source>
</evidence>
<keyword evidence="1" id="KW-0472">Membrane</keyword>